<evidence type="ECO:0000256" key="5">
    <source>
        <dbReference type="SAM" id="Phobius"/>
    </source>
</evidence>
<protein>
    <submittedName>
        <fullName evidence="7">TetR/AcrR family transcriptional regulator</fullName>
    </submittedName>
</protein>
<keyword evidence="5" id="KW-0472">Membrane</keyword>
<dbReference type="Gene3D" id="1.10.357.10">
    <property type="entry name" value="Tetracycline Repressor, domain 2"/>
    <property type="match status" value="1"/>
</dbReference>
<dbReference type="Pfam" id="PF00440">
    <property type="entry name" value="TetR_N"/>
    <property type="match status" value="1"/>
</dbReference>
<dbReference type="SUPFAM" id="SSF48498">
    <property type="entry name" value="Tetracyclin repressor-like, C-terminal domain"/>
    <property type="match status" value="1"/>
</dbReference>
<organism evidence="7 8">
    <name type="scientific">Pendulispora albinea</name>
    <dbReference type="NCBI Taxonomy" id="2741071"/>
    <lineage>
        <taxon>Bacteria</taxon>
        <taxon>Pseudomonadati</taxon>
        <taxon>Myxococcota</taxon>
        <taxon>Myxococcia</taxon>
        <taxon>Myxococcales</taxon>
        <taxon>Sorangiineae</taxon>
        <taxon>Pendulisporaceae</taxon>
        <taxon>Pendulispora</taxon>
    </lineage>
</organism>
<dbReference type="InterPro" id="IPR011075">
    <property type="entry name" value="TetR_C"/>
</dbReference>
<dbReference type="InterPro" id="IPR036271">
    <property type="entry name" value="Tet_transcr_reg_TetR-rel_C_sf"/>
</dbReference>
<dbReference type="InterPro" id="IPR001647">
    <property type="entry name" value="HTH_TetR"/>
</dbReference>
<name>A0ABZ2LVH5_9BACT</name>
<dbReference type="Proteomes" id="UP001370348">
    <property type="component" value="Chromosome"/>
</dbReference>
<evidence type="ECO:0000256" key="2">
    <source>
        <dbReference type="ARBA" id="ARBA00023125"/>
    </source>
</evidence>
<keyword evidence="2 4" id="KW-0238">DNA-binding</keyword>
<dbReference type="Gene3D" id="1.10.10.60">
    <property type="entry name" value="Homeodomain-like"/>
    <property type="match status" value="1"/>
</dbReference>
<evidence type="ECO:0000313" key="8">
    <source>
        <dbReference type="Proteomes" id="UP001370348"/>
    </source>
</evidence>
<evidence type="ECO:0000256" key="3">
    <source>
        <dbReference type="ARBA" id="ARBA00023163"/>
    </source>
</evidence>
<dbReference type="SUPFAM" id="SSF46689">
    <property type="entry name" value="Homeodomain-like"/>
    <property type="match status" value="1"/>
</dbReference>
<reference evidence="7 8" key="1">
    <citation type="submission" date="2021-12" db="EMBL/GenBank/DDBJ databases">
        <title>Discovery of the Pendulisporaceae a myxobacterial family with distinct sporulation behavior and unique specialized metabolism.</title>
        <authorList>
            <person name="Garcia R."/>
            <person name="Popoff A."/>
            <person name="Bader C.D."/>
            <person name="Loehr J."/>
            <person name="Walesch S."/>
            <person name="Walt C."/>
            <person name="Boldt J."/>
            <person name="Bunk B."/>
            <person name="Haeckl F.J.F.P.J."/>
            <person name="Gunesch A.P."/>
            <person name="Birkelbach J."/>
            <person name="Nuebel U."/>
            <person name="Pietschmann T."/>
            <person name="Bach T."/>
            <person name="Mueller R."/>
        </authorList>
    </citation>
    <scope>NUCLEOTIDE SEQUENCE [LARGE SCALE GENOMIC DNA]</scope>
    <source>
        <strain evidence="7 8">MSr11954</strain>
    </source>
</reference>
<keyword evidence="5" id="KW-0812">Transmembrane</keyword>
<dbReference type="PROSITE" id="PS50977">
    <property type="entry name" value="HTH_TETR_2"/>
    <property type="match status" value="1"/>
</dbReference>
<keyword evidence="3" id="KW-0804">Transcription</keyword>
<evidence type="ECO:0000256" key="4">
    <source>
        <dbReference type="PROSITE-ProRule" id="PRU00335"/>
    </source>
</evidence>
<dbReference type="PANTHER" id="PTHR47506:SF7">
    <property type="entry name" value="TRANSCRIPTIONAL REGULATORY PROTEIN"/>
    <property type="match status" value="1"/>
</dbReference>
<keyword evidence="1" id="KW-0805">Transcription regulation</keyword>
<dbReference type="RefSeq" id="WP_394824558.1">
    <property type="nucleotide sequence ID" value="NZ_CP089984.1"/>
</dbReference>
<keyword evidence="8" id="KW-1185">Reference proteome</keyword>
<feature type="DNA-binding region" description="H-T-H motif" evidence="4">
    <location>
        <begin position="32"/>
        <end position="51"/>
    </location>
</feature>
<accession>A0ABZ2LVH5</accession>
<evidence type="ECO:0000256" key="1">
    <source>
        <dbReference type="ARBA" id="ARBA00023015"/>
    </source>
</evidence>
<dbReference type="PANTHER" id="PTHR47506">
    <property type="entry name" value="TRANSCRIPTIONAL REGULATORY PROTEIN"/>
    <property type="match status" value="1"/>
</dbReference>
<gene>
    <name evidence="7" type="ORF">LZC94_44830</name>
</gene>
<feature type="domain" description="HTH tetR-type" evidence="6">
    <location>
        <begin position="9"/>
        <end position="69"/>
    </location>
</feature>
<proteinExistence type="predicted"/>
<feature type="transmembrane region" description="Helical" evidence="5">
    <location>
        <begin position="150"/>
        <end position="167"/>
    </location>
</feature>
<keyword evidence="5" id="KW-1133">Transmembrane helix</keyword>
<dbReference type="InterPro" id="IPR009057">
    <property type="entry name" value="Homeodomain-like_sf"/>
</dbReference>
<sequence length="190" mass="20926">MRYPTGHRQRSRDRIIEAAASLFRSRGISNTGIDAVMASVGLTAGGFYAHFKSKQDLIGEVVRKAFAEGEGRLTCNEEDDRAWLETVLRRYMSRSHRDHPDEGCPMTTLLTELPHVHDVVQPIVVEQVSSYAELLEKRLAKGASNARQRALAIIALMVGAVALARVLRGSKLSDEILMAARTVGVSLADR</sequence>
<dbReference type="Pfam" id="PF16925">
    <property type="entry name" value="TetR_C_13"/>
    <property type="match status" value="1"/>
</dbReference>
<evidence type="ECO:0000259" key="6">
    <source>
        <dbReference type="PROSITE" id="PS50977"/>
    </source>
</evidence>
<evidence type="ECO:0000313" key="7">
    <source>
        <dbReference type="EMBL" id="WXB14934.1"/>
    </source>
</evidence>
<dbReference type="EMBL" id="CP089984">
    <property type="protein sequence ID" value="WXB14934.1"/>
    <property type="molecule type" value="Genomic_DNA"/>
</dbReference>
<dbReference type="PRINTS" id="PR00455">
    <property type="entry name" value="HTHTETR"/>
</dbReference>